<proteinExistence type="predicted"/>
<feature type="non-terminal residue" evidence="1">
    <location>
        <position position="422"/>
    </location>
</feature>
<evidence type="ECO:0000313" key="1">
    <source>
        <dbReference type="EMBL" id="CAG8800960.1"/>
    </source>
</evidence>
<reference evidence="1" key="1">
    <citation type="submission" date="2021-06" db="EMBL/GenBank/DDBJ databases">
        <authorList>
            <person name="Kallberg Y."/>
            <person name="Tangrot J."/>
            <person name="Rosling A."/>
        </authorList>
    </citation>
    <scope>NUCLEOTIDE SEQUENCE</scope>
    <source>
        <strain evidence="1">MA461A</strain>
    </source>
</reference>
<protein>
    <submittedName>
        <fullName evidence="1">973_t:CDS:1</fullName>
    </submittedName>
</protein>
<feature type="non-terminal residue" evidence="1">
    <location>
        <position position="1"/>
    </location>
</feature>
<sequence length="422" mass="48248">SYDEPYDKELQGLMPISEPYDESYDKELRGSEYYIGQHELNLSAMTTLKFKTPVRQITSSISERWEFMFPNDVTPSFLAVRTAIGTTFFHAMSTESNLSFSTTQGLIKPVALDTVLNHSTRTSFEHTHVSFNPKLYGEAAIVDCGGGIYVWRAERHKSRANKINKYEIETIRDPQAHEDVSSKDLWKTCEYSAHPQCLYVASRERIDLFDFRNACNTQPLNMFSTIEGDQIYAFQQMPYPNPFQSILVTDSKVILLDQRFPKRPLLSWVHYNTDLPVGLNTLIDKQTSTILTWSKNPPKIMAFQIPTSKSGLVTATGYPNLIPSFHTHPTYCRSKYLRVPNPSRLYKIAEEFIQPQTLPPLASVLLLRNNIKAAKPRSFGSCFSVMQLSQTGALYSQIFYSRLHTSVYPQAKINSKKEDMQI</sequence>
<gene>
    <name evidence="1" type="ORF">RPERSI_LOCUS21019</name>
</gene>
<accession>A0ACA9RN78</accession>
<name>A0ACA9RN78_9GLOM</name>
<dbReference type="Proteomes" id="UP000789920">
    <property type="component" value="Unassembled WGS sequence"/>
</dbReference>
<keyword evidence="2" id="KW-1185">Reference proteome</keyword>
<comment type="caution">
    <text evidence="1">The sequence shown here is derived from an EMBL/GenBank/DDBJ whole genome shotgun (WGS) entry which is preliminary data.</text>
</comment>
<evidence type="ECO:0000313" key="2">
    <source>
        <dbReference type="Proteomes" id="UP000789920"/>
    </source>
</evidence>
<dbReference type="EMBL" id="CAJVQC010060596">
    <property type="protein sequence ID" value="CAG8800960.1"/>
    <property type="molecule type" value="Genomic_DNA"/>
</dbReference>
<organism evidence="1 2">
    <name type="scientific">Racocetra persica</name>
    <dbReference type="NCBI Taxonomy" id="160502"/>
    <lineage>
        <taxon>Eukaryota</taxon>
        <taxon>Fungi</taxon>
        <taxon>Fungi incertae sedis</taxon>
        <taxon>Mucoromycota</taxon>
        <taxon>Glomeromycotina</taxon>
        <taxon>Glomeromycetes</taxon>
        <taxon>Diversisporales</taxon>
        <taxon>Gigasporaceae</taxon>
        <taxon>Racocetra</taxon>
    </lineage>
</organism>